<accession>A0A918IDN6</accession>
<evidence type="ECO:0000313" key="1">
    <source>
        <dbReference type="EMBL" id="GGV05488.1"/>
    </source>
</evidence>
<dbReference type="Proteomes" id="UP000618795">
    <property type="component" value="Unassembled WGS sequence"/>
</dbReference>
<evidence type="ECO:0000313" key="2">
    <source>
        <dbReference type="Proteomes" id="UP000618795"/>
    </source>
</evidence>
<comment type="caution">
    <text evidence="1">The sequence shown here is derived from an EMBL/GenBank/DDBJ whole genome shotgun (WGS) entry which is preliminary data.</text>
</comment>
<reference evidence="1" key="1">
    <citation type="journal article" date="2014" name="Int. J. Syst. Evol. Microbiol.">
        <title>Complete genome sequence of Corynebacterium casei LMG S-19264T (=DSM 44701T), isolated from a smear-ripened cheese.</title>
        <authorList>
            <consortium name="US DOE Joint Genome Institute (JGI-PGF)"/>
            <person name="Walter F."/>
            <person name="Albersmeier A."/>
            <person name="Kalinowski J."/>
            <person name="Ruckert C."/>
        </authorList>
    </citation>
    <scope>NUCLEOTIDE SEQUENCE</scope>
    <source>
        <strain evidence="1">JCM 4369</strain>
    </source>
</reference>
<gene>
    <name evidence="1" type="ORF">GCM10010260_48360</name>
</gene>
<dbReference type="RefSeq" id="WP_191875625.1">
    <property type="nucleotide sequence ID" value="NZ_BMTD01000011.1"/>
</dbReference>
<dbReference type="EMBL" id="BMTD01000011">
    <property type="protein sequence ID" value="GGV05488.1"/>
    <property type="molecule type" value="Genomic_DNA"/>
</dbReference>
<proteinExistence type="predicted"/>
<reference evidence="1" key="2">
    <citation type="submission" date="2020-09" db="EMBL/GenBank/DDBJ databases">
        <authorList>
            <person name="Sun Q."/>
            <person name="Ohkuma M."/>
        </authorList>
    </citation>
    <scope>NUCLEOTIDE SEQUENCE</scope>
    <source>
        <strain evidence="1">JCM 4369</strain>
    </source>
</reference>
<organism evidence="1 2">
    <name type="scientific">Streptomyces filipinensis</name>
    <dbReference type="NCBI Taxonomy" id="66887"/>
    <lineage>
        <taxon>Bacteria</taxon>
        <taxon>Bacillati</taxon>
        <taxon>Actinomycetota</taxon>
        <taxon>Actinomycetes</taxon>
        <taxon>Kitasatosporales</taxon>
        <taxon>Streptomycetaceae</taxon>
        <taxon>Streptomyces</taxon>
    </lineage>
</organism>
<keyword evidence="2" id="KW-1185">Reference proteome</keyword>
<protein>
    <submittedName>
        <fullName evidence="1">Uncharacterized protein</fullName>
    </submittedName>
</protein>
<sequence>MNEGVAAAGLQELELVRAAAGPAPAATALIRVAARLPADWACTWWLDEDEGRILLRIRPPSASAPDAVRVWLARVLADPALRAWRMSDPAAFPGQ</sequence>
<dbReference type="AlphaFoldDB" id="A0A918IDN6"/>
<name>A0A918IDN6_9ACTN</name>